<keyword evidence="5" id="KW-1185">Reference proteome</keyword>
<dbReference type="NCBIfam" id="TIGR01167">
    <property type="entry name" value="LPXTG_anchor"/>
    <property type="match status" value="1"/>
</dbReference>
<name>A0A9W8Z4I8_9PLEO</name>
<feature type="region of interest" description="Disordered" evidence="1">
    <location>
        <begin position="252"/>
        <end position="289"/>
    </location>
</feature>
<keyword evidence="2" id="KW-0472">Membrane</keyword>
<protein>
    <recommendedName>
        <fullName evidence="6">Mid2 domain-containing protein</fullName>
    </recommendedName>
</protein>
<feature type="region of interest" description="Disordered" evidence="1">
    <location>
        <begin position="162"/>
        <end position="227"/>
    </location>
</feature>
<keyword evidence="3" id="KW-0732">Signal</keyword>
<feature type="transmembrane region" description="Helical" evidence="2">
    <location>
        <begin position="129"/>
        <end position="153"/>
    </location>
</feature>
<feature type="signal peptide" evidence="3">
    <location>
        <begin position="1"/>
        <end position="21"/>
    </location>
</feature>
<evidence type="ECO:0008006" key="6">
    <source>
        <dbReference type="Google" id="ProtNLM"/>
    </source>
</evidence>
<keyword evidence="2" id="KW-0812">Transmembrane</keyword>
<feature type="chain" id="PRO_5040996850" description="Mid2 domain-containing protein" evidence="3">
    <location>
        <begin position="22"/>
        <end position="289"/>
    </location>
</feature>
<evidence type="ECO:0000256" key="2">
    <source>
        <dbReference type="SAM" id="Phobius"/>
    </source>
</evidence>
<dbReference type="CDD" id="cd12087">
    <property type="entry name" value="TM_EGFR-like"/>
    <property type="match status" value="1"/>
</dbReference>
<dbReference type="EMBL" id="JAPEVA010000122">
    <property type="protein sequence ID" value="KAJ4398768.1"/>
    <property type="molecule type" value="Genomic_DNA"/>
</dbReference>
<evidence type="ECO:0000313" key="5">
    <source>
        <dbReference type="Proteomes" id="UP001140510"/>
    </source>
</evidence>
<evidence type="ECO:0000256" key="1">
    <source>
        <dbReference type="SAM" id="MobiDB-lite"/>
    </source>
</evidence>
<dbReference type="Proteomes" id="UP001140510">
    <property type="component" value="Unassembled WGS sequence"/>
</dbReference>
<sequence>MSGRLRTIIISASALLQLSSASPADPTITAPAVLPRQNSDNFVGYVELNNTYLSQSVSTIACTENYNNSQLSICNTIFIYENTQDSNPRTNINCGDSSKNWSYYRDIPPEATAKMPPDEDIEQESSSKAWIAGAVVGPVLGLALVGAGIWLFLRRRKKAVQPPQHGSASMAPVDPHQPPTGVGGCTYAKPRFHPAQPTYYERPGQPGAYAQQRDPQQVGFSPAPQYGFQSAHNATAWHPHEAKYEGVANAAELGGDDSGISPGTIPVSELSGSDAKPPGEGTVGNNKAH</sequence>
<dbReference type="AlphaFoldDB" id="A0A9W8Z4I8"/>
<proteinExistence type="predicted"/>
<evidence type="ECO:0000256" key="3">
    <source>
        <dbReference type="SAM" id="SignalP"/>
    </source>
</evidence>
<keyword evidence="2" id="KW-1133">Transmembrane helix</keyword>
<organism evidence="4 5">
    <name type="scientific">Didymella pomorum</name>
    <dbReference type="NCBI Taxonomy" id="749634"/>
    <lineage>
        <taxon>Eukaryota</taxon>
        <taxon>Fungi</taxon>
        <taxon>Dikarya</taxon>
        <taxon>Ascomycota</taxon>
        <taxon>Pezizomycotina</taxon>
        <taxon>Dothideomycetes</taxon>
        <taxon>Pleosporomycetidae</taxon>
        <taxon>Pleosporales</taxon>
        <taxon>Pleosporineae</taxon>
        <taxon>Didymellaceae</taxon>
        <taxon>Didymella</taxon>
    </lineage>
</organism>
<gene>
    <name evidence="4" type="ORF">N0V91_009969</name>
</gene>
<evidence type="ECO:0000313" key="4">
    <source>
        <dbReference type="EMBL" id="KAJ4398768.1"/>
    </source>
</evidence>
<reference evidence="4" key="1">
    <citation type="submission" date="2022-10" db="EMBL/GenBank/DDBJ databases">
        <title>Tapping the CABI collections for fungal endophytes: first genome assemblies for Collariella, Neodidymelliopsis, Ascochyta clinopodiicola, Didymella pomorum, Didymosphaeria variabile, Neocosmospora piperis and Neocucurbitaria cava.</title>
        <authorList>
            <person name="Hill R."/>
        </authorList>
    </citation>
    <scope>NUCLEOTIDE SEQUENCE</scope>
    <source>
        <strain evidence="4">IMI 355091</strain>
    </source>
</reference>
<accession>A0A9W8Z4I8</accession>
<comment type="caution">
    <text evidence="4">The sequence shown here is derived from an EMBL/GenBank/DDBJ whole genome shotgun (WGS) entry which is preliminary data.</text>
</comment>
<dbReference type="OrthoDB" id="3557178at2759"/>